<accession>A0A2R8B9N3</accession>
<dbReference type="RefSeq" id="WP_146188177.1">
    <property type="nucleotide sequence ID" value="NZ_OMOR01000001.1"/>
</dbReference>
<dbReference type="OrthoDB" id="7859575at2"/>
<dbReference type="Proteomes" id="UP000244880">
    <property type="component" value="Unassembled WGS sequence"/>
</dbReference>
<evidence type="ECO:0000313" key="3">
    <source>
        <dbReference type="Proteomes" id="UP000244880"/>
    </source>
</evidence>
<sequence length="106" mass="11486">MTAILKELRLLEAEHARGRITDADLARRKAELMKDIPDAFEVANTDVEPTPASDNNSWDMLALLLIAAALCGSAVLLIVGDIFMAMTFGITVLAALTIKLFLSIED</sequence>
<keyword evidence="1" id="KW-0472">Membrane</keyword>
<evidence type="ECO:0000313" key="2">
    <source>
        <dbReference type="EMBL" id="SPH19733.1"/>
    </source>
</evidence>
<name>A0A2R8B9N3_9RHOB</name>
<dbReference type="EMBL" id="OMOR01000001">
    <property type="protein sequence ID" value="SPH19733.1"/>
    <property type="molecule type" value="Genomic_DNA"/>
</dbReference>
<feature type="transmembrane region" description="Helical" evidence="1">
    <location>
        <begin position="85"/>
        <end position="102"/>
    </location>
</feature>
<evidence type="ECO:0008006" key="4">
    <source>
        <dbReference type="Google" id="ProtNLM"/>
    </source>
</evidence>
<proteinExistence type="predicted"/>
<protein>
    <recommendedName>
        <fullName evidence="4">SHOCT domain-containing protein</fullName>
    </recommendedName>
</protein>
<keyword evidence="1" id="KW-0812">Transmembrane</keyword>
<organism evidence="2 3">
    <name type="scientific">Ascidiaceihabitans donghaensis</name>
    <dbReference type="NCBI Taxonomy" id="1510460"/>
    <lineage>
        <taxon>Bacteria</taxon>
        <taxon>Pseudomonadati</taxon>
        <taxon>Pseudomonadota</taxon>
        <taxon>Alphaproteobacteria</taxon>
        <taxon>Rhodobacterales</taxon>
        <taxon>Paracoccaceae</taxon>
        <taxon>Ascidiaceihabitans</taxon>
    </lineage>
</organism>
<feature type="transmembrane region" description="Helical" evidence="1">
    <location>
        <begin position="60"/>
        <end position="79"/>
    </location>
</feature>
<evidence type="ECO:0000256" key="1">
    <source>
        <dbReference type="SAM" id="Phobius"/>
    </source>
</evidence>
<keyword evidence="1" id="KW-1133">Transmembrane helix</keyword>
<keyword evidence="3" id="KW-1185">Reference proteome</keyword>
<reference evidence="2 3" key="1">
    <citation type="submission" date="2018-03" db="EMBL/GenBank/DDBJ databases">
        <authorList>
            <person name="Keele B.F."/>
        </authorList>
    </citation>
    <scope>NUCLEOTIDE SEQUENCE [LARGE SCALE GENOMIC DNA]</scope>
    <source>
        <strain evidence="2 3">CECT 8599</strain>
    </source>
</reference>
<gene>
    <name evidence="2" type="ORF">ASD8599_00468</name>
</gene>
<dbReference type="AlphaFoldDB" id="A0A2R8B9N3"/>